<evidence type="ECO:0000313" key="1">
    <source>
        <dbReference type="EMBL" id="MBW0576326.1"/>
    </source>
</evidence>
<protein>
    <submittedName>
        <fullName evidence="1">Uncharacterized protein</fullName>
    </submittedName>
</protein>
<dbReference type="EMBL" id="AVOT02098123">
    <property type="protein sequence ID" value="MBW0576326.1"/>
    <property type="molecule type" value="Genomic_DNA"/>
</dbReference>
<dbReference type="AlphaFoldDB" id="A0A9Q3K9Z8"/>
<sequence>MQASNLSHANPYACAGSQQFKQFLMPGKASKKSHSNPYACAGSENAKNSLRQFWLPIIHTPILTLVQVPNNSNNSLRWGRLSTIHTQILMLVQVPTMLNIPYAGSGF</sequence>
<reference evidence="1" key="1">
    <citation type="submission" date="2021-03" db="EMBL/GenBank/DDBJ databases">
        <title>Draft genome sequence of rust myrtle Austropuccinia psidii MF-1, a brazilian biotype.</title>
        <authorList>
            <person name="Quecine M.C."/>
            <person name="Pachon D.M.R."/>
            <person name="Bonatelli M.L."/>
            <person name="Correr F.H."/>
            <person name="Franceschini L.M."/>
            <person name="Leite T.F."/>
            <person name="Margarido G.R.A."/>
            <person name="Almeida C.A."/>
            <person name="Ferrarezi J.A."/>
            <person name="Labate C.A."/>
        </authorList>
    </citation>
    <scope>NUCLEOTIDE SEQUENCE</scope>
    <source>
        <strain evidence="1">MF-1</strain>
    </source>
</reference>
<organism evidence="1 2">
    <name type="scientific">Austropuccinia psidii MF-1</name>
    <dbReference type="NCBI Taxonomy" id="1389203"/>
    <lineage>
        <taxon>Eukaryota</taxon>
        <taxon>Fungi</taxon>
        <taxon>Dikarya</taxon>
        <taxon>Basidiomycota</taxon>
        <taxon>Pucciniomycotina</taxon>
        <taxon>Pucciniomycetes</taxon>
        <taxon>Pucciniales</taxon>
        <taxon>Sphaerophragmiaceae</taxon>
        <taxon>Austropuccinia</taxon>
    </lineage>
</organism>
<name>A0A9Q3K9Z8_9BASI</name>
<keyword evidence="2" id="KW-1185">Reference proteome</keyword>
<comment type="caution">
    <text evidence="1">The sequence shown here is derived from an EMBL/GenBank/DDBJ whole genome shotgun (WGS) entry which is preliminary data.</text>
</comment>
<dbReference type="Proteomes" id="UP000765509">
    <property type="component" value="Unassembled WGS sequence"/>
</dbReference>
<evidence type="ECO:0000313" key="2">
    <source>
        <dbReference type="Proteomes" id="UP000765509"/>
    </source>
</evidence>
<gene>
    <name evidence="1" type="ORF">O181_116041</name>
</gene>
<accession>A0A9Q3K9Z8</accession>
<proteinExistence type="predicted"/>